<sequence>MPWSLSSETLENGYLVVRWLMRITTLKTQRIWNFFNAKLEPKSHFQSILGVKKKKKKTLVLIAYRVSTPTTHHPKTRKHTTYIQSLELQKYYRLMASSSSSIAISHIQTRSFS</sequence>
<gene>
    <name evidence="1" type="ORF">TorRG33x02_237880</name>
</gene>
<dbReference type="AlphaFoldDB" id="A0A2P5DYW2"/>
<reference evidence="2" key="1">
    <citation type="submission" date="2016-06" db="EMBL/GenBank/DDBJ databases">
        <title>Parallel loss of symbiosis genes in relatives of nitrogen-fixing non-legume Parasponia.</title>
        <authorList>
            <person name="Van Velzen R."/>
            <person name="Holmer R."/>
            <person name="Bu F."/>
            <person name="Rutten L."/>
            <person name="Van Zeijl A."/>
            <person name="Liu W."/>
            <person name="Santuari L."/>
            <person name="Cao Q."/>
            <person name="Sharma T."/>
            <person name="Shen D."/>
            <person name="Roswanjaya Y."/>
            <person name="Wardhani T."/>
            <person name="Kalhor M.S."/>
            <person name="Jansen J."/>
            <person name="Van den Hoogen J."/>
            <person name="Gungor B."/>
            <person name="Hartog M."/>
            <person name="Hontelez J."/>
            <person name="Verver J."/>
            <person name="Yang W.-C."/>
            <person name="Schijlen E."/>
            <person name="Repin R."/>
            <person name="Schilthuizen M."/>
            <person name="Schranz E."/>
            <person name="Heidstra R."/>
            <person name="Miyata K."/>
            <person name="Fedorova E."/>
            <person name="Kohlen W."/>
            <person name="Bisseling T."/>
            <person name="Smit S."/>
            <person name="Geurts R."/>
        </authorList>
    </citation>
    <scope>NUCLEOTIDE SEQUENCE [LARGE SCALE GENOMIC DNA]</scope>
    <source>
        <strain evidence="2">cv. RG33-2</strain>
    </source>
</reference>
<evidence type="ECO:0000313" key="1">
    <source>
        <dbReference type="EMBL" id="PON78467.1"/>
    </source>
</evidence>
<comment type="caution">
    <text evidence="1">The sequence shown here is derived from an EMBL/GenBank/DDBJ whole genome shotgun (WGS) entry which is preliminary data.</text>
</comment>
<dbReference type="Proteomes" id="UP000237000">
    <property type="component" value="Unassembled WGS sequence"/>
</dbReference>
<dbReference type="InParanoid" id="A0A2P5DYW2"/>
<evidence type="ECO:0000313" key="2">
    <source>
        <dbReference type="Proteomes" id="UP000237000"/>
    </source>
</evidence>
<protein>
    <submittedName>
        <fullName evidence="1">Uncharacterized protein</fullName>
    </submittedName>
</protein>
<name>A0A2P5DYW2_TREOI</name>
<dbReference type="EMBL" id="JXTC01000241">
    <property type="protein sequence ID" value="PON78467.1"/>
    <property type="molecule type" value="Genomic_DNA"/>
</dbReference>
<keyword evidence="2" id="KW-1185">Reference proteome</keyword>
<proteinExistence type="predicted"/>
<accession>A0A2P5DYW2</accession>
<organism evidence="1 2">
    <name type="scientific">Trema orientale</name>
    <name type="common">Charcoal tree</name>
    <name type="synonym">Celtis orientalis</name>
    <dbReference type="NCBI Taxonomy" id="63057"/>
    <lineage>
        <taxon>Eukaryota</taxon>
        <taxon>Viridiplantae</taxon>
        <taxon>Streptophyta</taxon>
        <taxon>Embryophyta</taxon>
        <taxon>Tracheophyta</taxon>
        <taxon>Spermatophyta</taxon>
        <taxon>Magnoliopsida</taxon>
        <taxon>eudicotyledons</taxon>
        <taxon>Gunneridae</taxon>
        <taxon>Pentapetalae</taxon>
        <taxon>rosids</taxon>
        <taxon>fabids</taxon>
        <taxon>Rosales</taxon>
        <taxon>Cannabaceae</taxon>
        <taxon>Trema</taxon>
    </lineage>
</organism>